<dbReference type="KEGG" id="plen:EIM92_18895"/>
<organism evidence="2 3">
    <name type="scientific">Paenibacillus lentus</name>
    <dbReference type="NCBI Taxonomy" id="1338368"/>
    <lineage>
        <taxon>Bacteria</taxon>
        <taxon>Bacillati</taxon>
        <taxon>Bacillota</taxon>
        <taxon>Bacilli</taxon>
        <taxon>Bacillales</taxon>
        <taxon>Paenibacillaceae</taxon>
        <taxon>Paenibacillus</taxon>
    </lineage>
</organism>
<accession>A0A3Q8S7T3</accession>
<keyword evidence="3" id="KW-1185">Reference proteome</keyword>
<evidence type="ECO:0000313" key="2">
    <source>
        <dbReference type="EMBL" id="AZK49132.1"/>
    </source>
</evidence>
<sequence>MPPIKKDKSLYKDIPFANCQGNSTRFIAKILGRHHATISRELRQHSVADGY</sequence>
<evidence type="ECO:0000313" key="3">
    <source>
        <dbReference type="Proteomes" id="UP000273145"/>
    </source>
</evidence>
<gene>
    <name evidence="2" type="ORF">EIM92_18895</name>
</gene>
<dbReference type="Proteomes" id="UP000273145">
    <property type="component" value="Chromosome"/>
</dbReference>
<protein>
    <recommendedName>
        <fullName evidence="1">Transposase IS30-like HTH domain-containing protein</fullName>
    </recommendedName>
</protein>
<dbReference type="Pfam" id="PF13936">
    <property type="entry name" value="HTH_38"/>
    <property type="match status" value="1"/>
</dbReference>
<dbReference type="EMBL" id="CP034248">
    <property type="protein sequence ID" value="AZK49132.1"/>
    <property type="molecule type" value="Genomic_DNA"/>
</dbReference>
<reference evidence="2 3" key="1">
    <citation type="submission" date="2018-11" db="EMBL/GenBank/DDBJ databases">
        <title>Genome sequencing of Paenibacillus lentus DSM25539(T).</title>
        <authorList>
            <person name="Kook J.-K."/>
            <person name="Park S.-N."/>
            <person name="Lim Y.K."/>
        </authorList>
    </citation>
    <scope>NUCLEOTIDE SEQUENCE [LARGE SCALE GENOMIC DNA]</scope>
    <source>
        <strain evidence="2 3">DSM 25539</strain>
    </source>
</reference>
<proteinExistence type="predicted"/>
<name>A0A3Q8S7T3_9BACL</name>
<dbReference type="OrthoDB" id="9776104at2"/>
<feature type="domain" description="Transposase IS30-like HTH" evidence="1">
    <location>
        <begin position="19"/>
        <end position="45"/>
    </location>
</feature>
<evidence type="ECO:0000259" key="1">
    <source>
        <dbReference type="Pfam" id="PF13936"/>
    </source>
</evidence>
<dbReference type="InterPro" id="IPR025246">
    <property type="entry name" value="IS30-like_HTH"/>
</dbReference>
<dbReference type="AlphaFoldDB" id="A0A3Q8S7T3"/>